<proteinExistence type="predicted"/>
<dbReference type="Proteomes" id="UP000236161">
    <property type="component" value="Unassembled WGS sequence"/>
</dbReference>
<evidence type="ECO:0000313" key="1">
    <source>
        <dbReference type="EMBL" id="PKA45670.1"/>
    </source>
</evidence>
<keyword evidence="2" id="KW-1185">Reference proteome</keyword>
<evidence type="ECO:0000313" key="2">
    <source>
        <dbReference type="Proteomes" id="UP000236161"/>
    </source>
</evidence>
<gene>
    <name evidence="1" type="ORF">AXF42_Ash011010</name>
</gene>
<dbReference type="AlphaFoldDB" id="A0A2H9ZQV2"/>
<accession>A0A2H9ZQV2</accession>
<dbReference type="EMBL" id="KZ454830">
    <property type="protein sequence ID" value="PKA45670.1"/>
    <property type="molecule type" value="Genomic_DNA"/>
</dbReference>
<name>A0A2H9ZQV2_9ASPA</name>
<organism evidence="1 2">
    <name type="scientific">Apostasia shenzhenica</name>
    <dbReference type="NCBI Taxonomy" id="1088818"/>
    <lineage>
        <taxon>Eukaryota</taxon>
        <taxon>Viridiplantae</taxon>
        <taxon>Streptophyta</taxon>
        <taxon>Embryophyta</taxon>
        <taxon>Tracheophyta</taxon>
        <taxon>Spermatophyta</taxon>
        <taxon>Magnoliopsida</taxon>
        <taxon>Liliopsida</taxon>
        <taxon>Asparagales</taxon>
        <taxon>Orchidaceae</taxon>
        <taxon>Apostasioideae</taxon>
        <taxon>Apostasia</taxon>
    </lineage>
</organism>
<protein>
    <submittedName>
        <fullName evidence="1">Uncharacterized protein</fullName>
    </submittedName>
</protein>
<sequence length="97" mass="10885">MLGRFHFFLLDIVRLIAFVEDNFIRLGMVAYGFRIQAPSSTFLPFSVGMRIISLILPIFPKIEFMFLLDMPPFQVGALSSSTLAAIEQCIDLALAGR</sequence>
<reference evidence="1 2" key="1">
    <citation type="journal article" date="2017" name="Nature">
        <title>The Apostasia genome and the evolution of orchids.</title>
        <authorList>
            <person name="Zhang G.Q."/>
            <person name="Liu K.W."/>
            <person name="Li Z."/>
            <person name="Lohaus R."/>
            <person name="Hsiao Y.Y."/>
            <person name="Niu S.C."/>
            <person name="Wang J.Y."/>
            <person name="Lin Y.C."/>
            <person name="Xu Q."/>
            <person name="Chen L.J."/>
            <person name="Yoshida K."/>
            <person name="Fujiwara S."/>
            <person name="Wang Z.W."/>
            <person name="Zhang Y.Q."/>
            <person name="Mitsuda N."/>
            <person name="Wang M."/>
            <person name="Liu G.H."/>
            <person name="Pecoraro L."/>
            <person name="Huang H.X."/>
            <person name="Xiao X.J."/>
            <person name="Lin M."/>
            <person name="Wu X.Y."/>
            <person name="Wu W.L."/>
            <person name="Chen Y.Y."/>
            <person name="Chang S.B."/>
            <person name="Sakamoto S."/>
            <person name="Ohme-Takagi M."/>
            <person name="Yagi M."/>
            <person name="Zeng S.J."/>
            <person name="Shen C.Y."/>
            <person name="Yeh C.M."/>
            <person name="Luo Y.B."/>
            <person name="Tsai W.C."/>
            <person name="Van de Peer Y."/>
            <person name="Liu Z.J."/>
        </authorList>
    </citation>
    <scope>NUCLEOTIDE SEQUENCE [LARGE SCALE GENOMIC DNA]</scope>
    <source>
        <strain evidence="2">cv. Shenzhen</strain>
        <tissue evidence="1">Stem</tissue>
    </source>
</reference>